<dbReference type="EMBL" id="CAKKLH010000235">
    <property type="protein sequence ID" value="CAH0106895.1"/>
    <property type="molecule type" value="Genomic_DNA"/>
</dbReference>
<reference evidence="2" key="1">
    <citation type="submission" date="2021-11" db="EMBL/GenBank/DDBJ databases">
        <authorList>
            <person name="Schell T."/>
        </authorList>
    </citation>
    <scope>NUCLEOTIDE SEQUENCE</scope>
    <source>
        <strain evidence="2">M5</strain>
    </source>
</reference>
<proteinExistence type="predicted"/>
<dbReference type="SUPFAM" id="SSF48403">
    <property type="entry name" value="Ankyrin repeat"/>
    <property type="match status" value="1"/>
</dbReference>
<dbReference type="InterPro" id="IPR011009">
    <property type="entry name" value="Kinase-like_dom_sf"/>
</dbReference>
<dbReference type="GO" id="GO:0070059">
    <property type="term" value="P:intrinsic apoptotic signaling pathway in response to endoplasmic reticulum stress"/>
    <property type="evidence" value="ECO:0007669"/>
    <property type="project" value="TreeGrafter"/>
</dbReference>
<dbReference type="GO" id="GO:0004521">
    <property type="term" value="F:RNA endonuclease activity"/>
    <property type="evidence" value="ECO:0007669"/>
    <property type="project" value="InterPro"/>
</dbReference>
<sequence>MNSGIKGTRNWYAPELLIQVSQFQRSTPIRGTVKSDVFATGLVFAYLLFDGQHLYGSNEFEIVNNILADKKVNINKIDPSHYALELISKMLKYERVDRISSDEVVIQLKSIKQKLAVKEEEFRQLCKNTRLDLEKIKKLIQFGIDVNGKTNDGWNALHLLCHFDSNEKLIDAIKLLTQFGIDVESNVIDSRTLSPQNLNLNQNQETLNGIIQFLDGAARQM</sequence>
<name>A0A8J2RRV1_9CRUS</name>
<dbReference type="InterPro" id="IPR000719">
    <property type="entry name" value="Prot_kinase_dom"/>
</dbReference>
<accession>A0A8J2RRV1</accession>
<gene>
    <name evidence="2" type="ORF">DGAL_LOCUS10059</name>
</gene>
<protein>
    <recommendedName>
        <fullName evidence="1">Protein kinase domain-containing protein</fullName>
    </recommendedName>
</protein>
<evidence type="ECO:0000259" key="1">
    <source>
        <dbReference type="PROSITE" id="PS50011"/>
    </source>
</evidence>
<evidence type="ECO:0000313" key="2">
    <source>
        <dbReference type="EMBL" id="CAH0106895.1"/>
    </source>
</evidence>
<dbReference type="InterPro" id="IPR045133">
    <property type="entry name" value="IRE1/2-like"/>
</dbReference>
<dbReference type="AlphaFoldDB" id="A0A8J2RRV1"/>
<feature type="domain" description="Protein kinase" evidence="1">
    <location>
        <begin position="1"/>
        <end position="111"/>
    </location>
</feature>
<dbReference type="OrthoDB" id="426293at2759"/>
<dbReference type="Gene3D" id="1.10.510.10">
    <property type="entry name" value="Transferase(Phosphotransferase) domain 1"/>
    <property type="match status" value="1"/>
</dbReference>
<dbReference type="PROSITE" id="PS50011">
    <property type="entry name" value="PROTEIN_KINASE_DOM"/>
    <property type="match status" value="1"/>
</dbReference>
<dbReference type="PANTHER" id="PTHR13954:SF6">
    <property type="entry name" value="NON-SPECIFIC SERINE_THREONINE PROTEIN KINASE"/>
    <property type="match status" value="1"/>
</dbReference>
<comment type="caution">
    <text evidence="2">The sequence shown here is derived from an EMBL/GenBank/DDBJ whole genome shotgun (WGS) entry which is preliminary data.</text>
</comment>
<dbReference type="Proteomes" id="UP000789390">
    <property type="component" value="Unassembled WGS sequence"/>
</dbReference>
<keyword evidence="3" id="KW-1185">Reference proteome</keyword>
<dbReference type="GO" id="GO:0036498">
    <property type="term" value="P:IRE1-mediated unfolded protein response"/>
    <property type="evidence" value="ECO:0007669"/>
    <property type="project" value="TreeGrafter"/>
</dbReference>
<dbReference type="PANTHER" id="PTHR13954">
    <property type="entry name" value="IRE1-RELATED"/>
    <property type="match status" value="1"/>
</dbReference>
<dbReference type="SUPFAM" id="SSF56112">
    <property type="entry name" value="Protein kinase-like (PK-like)"/>
    <property type="match status" value="1"/>
</dbReference>
<dbReference type="InterPro" id="IPR036770">
    <property type="entry name" value="Ankyrin_rpt-contain_sf"/>
</dbReference>
<dbReference type="GO" id="GO:0005524">
    <property type="term" value="F:ATP binding"/>
    <property type="evidence" value="ECO:0007669"/>
    <property type="project" value="InterPro"/>
</dbReference>
<evidence type="ECO:0000313" key="3">
    <source>
        <dbReference type="Proteomes" id="UP000789390"/>
    </source>
</evidence>
<dbReference type="GO" id="GO:0051082">
    <property type="term" value="F:unfolded protein binding"/>
    <property type="evidence" value="ECO:0007669"/>
    <property type="project" value="TreeGrafter"/>
</dbReference>
<organism evidence="2 3">
    <name type="scientific">Daphnia galeata</name>
    <dbReference type="NCBI Taxonomy" id="27404"/>
    <lineage>
        <taxon>Eukaryota</taxon>
        <taxon>Metazoa</taxon>
        <taxon>Ecdysozoa</taxon>
        <taxon>Arthropoda</taxon>
        <taxon>Crustacea</taxon>
        <taxon>Branchiopoda</taxon>
        <taxon>Diplostraca</taxon>
        <taxon>Cladocera</taxon>
        <taxon>Anomopoda</taxon>
        <taxon>Daphniidae</taxon>
        <taxon>Daphnia</taxon>
    </lineage>
</organism>
<dbReference type="Pfam" id="PF00069">
    <property type="entry name" value="Pkinase"/>
    <property type="match status" value="1"/>
</dbReference>
<dbReference type="GO" id="GO:1990604">
    <property type="term" value="C:IRE1-TRAF2-ASK1 complex"/>
    <property type="evidence" value="ECO:0007669"/>
    <property type="project" value="TreeGrafter"/>
</dbReference>
<dbReference type="Gene3D" id="1.25.40.20">
    <property type="entry name" value="Ankyrin repeat-containing domain"/>
    <property type="match status" value="1"/>
</dbReference>
<dbReference type="GO" id="GO:0004674">
    <property type="term" value="F:protein serine/threonine kinase activity"/>
    <property type="evidence" value="ECO:0007669"/>
    <property type="project" value="InterPro"/>
</dbReference>